<dbReference type="Pfam" id="PF07647">
    <property type="entry name" value="SAM_2"/>
    <property type="match status" value="1"/>
</dbReference>
<dbReference type="SUPFAM" id="SSF47769">
    <property type="entry name" value="SAM/Pointed domain"/>
    <property type="match status" value="2"/>
</dbReference>
<dbReference type="PANTHER" id="PTHR22914:SF41">
    <property type="entry name" value="CHITIN SYNTHASE 7"/>
    <property type="match status" value="1"/>
</dbReference>
<evidence type="ECO:0000256" key="7">
    <source>
        <dbReference type="SAM" id="MobiDB-lite"/>
    </source>
</evidence>
<dbReference type="InterPro" id="IPR004835">
    <property type="entry name" value="Chitin_synth"/>
</dbReference>
<evidence type="ECO:0000256" key="3">
    <source>
        <dbReference type="ARBA" id="ARBA00022676"/>
    </source>
</evidence>
<keyword evidence="6 8" id="KW-0472">Membrane</keyword>
<feature type="domain" description="SAM" evidence="9">
    <location>
        <begin position="1334"/>
        <end position="1399"/>
    </location>
</feature>
<feature type="transmembrane region" description="Helical" evidence="8">
    <location>
        <begin position="1001"/>
        <end position="1025"/>
    </location>
</feature>
<reference evidence="10" key="1">
    <citation type="submission" date="2025-05" db="UniProtKB">
        <authorList>
            <consortium name="RefSeq"/>
        </authorList>
    </citation>
    <scope>NUCLEOTIDE SEQUENCE [LARGE SCALE GENOMIC DNA]</scope>
</reference>
<feature type="transmembrane region" description="Helical" evidence="8">
    <location>
        <begin position="162"/>
        <end position="182"/>
    </location>
</feature>
<dbReference type="Gene3D" id="1.10.150.50">
    <property type="entry name" value="Transcription Factor, Ets-1"/>
    <property type="match status" value="2"/>
</dbReference>
<dbReference type="SMART" id="SM00454">
    <property type="entry name" value="SAM"/>
    <property type="match status" value="2"/>
</dbReference>
<dbReference type="RefSeq" id="XP_065647052.1">
    <property type="nucleotide sequence ID" value="XM_065790980.1"/>
</dbReference>
<feature type="compositionally biased region" description="Basic residues" evidence="7">
    <location>
        <begin position="1209"/>
        <end position="1218"/>
    </location>
</feature>
<reference evidence="11" key="2">
    <citation type="submission" date="2025-08" db="UniProtKB">
        <authorList>
            <consortium name="RefSeq"/>
        </authorList>
    </citation>
    <scope>IDENTIFICATION</scope>
</reference>
<organism evidence="10 11">
    <name type="scientific">Hydra vulgaris</name>
    <name type="common">Hydra</name>
    <name type="synonym">Hydra attenuata</name>
    <dbReference type="NCBI Taxonomy" id="6087"/>
    <lineage>
        <taxon>Eukaryota</taxon>
        <taxon>Metazoa</taxon>
        <taxon>Cnidaria</taxon>
        <taxon>Hydrozoa</taxon>
        <taxon>Hydroidolina</taxon>
        <taxon>Anthoathecata</taxon>
        <taxon>Aplanulata</taxon>
        <taxon>Hydridae</taxon>
        <taxon>Hydra</taxon>
    </lineage>
</organism>
<dbReference type="InterPro" id="IPR029044">
    <property type="entry name" value="Nucleotide-diphossugar_trans"/>
</dbReference>
<feature type="domain" description="SAM" evidence="9">
    <location>
        <begin position="1263"/>
        <end position="1326"/>
    </location>
</feature>
<evidence type="ECO:0000259" key="9">
    <source>
        <dbReference type="PROSITE" id="PS50105"/>
    </source>
</evidence>
<dbReference type="Pfam" id="PF00536">
    <property type="entry name" value="SAM_1"/>
    <property type="match status" value="1"/>
</dbReference>
<keyword evidence="5 8" id="KW-1133">Transmembrane helix</keyword>
<keyword evidence="10" id="KW-1185">Reference proteome</keyword>
<feature type="transmembrane region" description="Helical" evidence="8">
    <location>
        <begin position="1464"/>
        <end position="1483"/>
    </location>
</feature>
<gene>
    <name evidence="11" type="primary">LOC100212386</name>
</gene>
<feature type="transmembrane region" description="Helical" evidence="8">
    <location>
        <begin position="126"/>
        <end position="150"/>
    </location>
</feature>
<keyword evidence="3" id="KW-0328">Glycosyltransferase</keyword>
<dbReference type="InterPro" id="IPR013761">
    <property type="entry name" value="SAM/pointed_sf"/>
</dbReference>
<feature type="transmembrane region" description="Helical" evidence="8">
    <location>
        <begin position="66"/>
        <end position="88"/>
    </location>
</feature>
<dbReference type="PROSITE" id="PS50105">
    <property type="entry name" value="SAM_DOMAIN"/>
    <property type="match status" value="2"/>
</dbReference>
<dbReference type="PANTHER" id="PTHR22914">
    <property type="entry name" value="CHITIN SYNTHASE"/>
    <property type="match status" value="1"/>
</dbReference>
<name>A0ABM4BDM5_HYDVU</name>
<dbReference type="GeneID" id="100212386"/>
<feature type="region of interest" description="Disordered" evidence="7">
    <location>
        <begin position="1131"/>
        <end position="1153"/>
    </location>
</feature>
<feature type="transmembrane region" description="Helical" evidence="8">
    <location>
        <begin position="483"/>
        <end position="506"/>
    </location>
</feature>
<evidence type="ECO:0000256" key="1">
    <source>
        <dbReference type="ARBA" id="ARBA00004141"/>
    </source>
</evidence>
<feature type="transmembrane region" description="Helical" evidence="8">
    <location>
        <begin position="936"/>
        <end position="955"/>
    </location>
</feature>
<evidence type="ECO:0000256" key="4">
    <source>
        <dbReference type="ARBA" id="ARBA00022692"/>
    </source>
</evidence>
<dbReference type="InterPro" id="IPR001660">
    <property type="entry name" value="SAM"/>
</dbReference>
<protein>
    <recommendedName>
        <fullName evidence="2">chitin synthase</fullName>
        <ecNumber evidence="2">2.4.1.16</ecNumber>
    </recommendedName>
</protein>
<evidence type="ECO:0000256" key="5">
    <source>
        <dbReference type="ARBA" id="ARBA00022989"/>
    </source>
</evidence>
<feature type="transmembrane region" description="Helical" evidence="8">
    <location>
        <begin position="1037"/>
        <end position="1056"/>
    </location>
</feature>
<dbReference type="Proteomes" id="UP001652625">
    <property type="component" value="Chromosome 02"/>
</dbReference>
<feature type="transmembrane region" description="Helical" evidence="8">
    <location>
        <begin position="1495"/>
        <end position="1518"/>
    </location>
</feature>
<sequence length="1604" mass="183557">MSEMLEMERQSQSYLDGYNFVGSEKSFNGATPSVAMSYTGVDRPFTVECTDENNQEHKWFKKTPKILSALKLIVALLLAAATLASVLISKFSVLSIATRLNKDNYNSTNKFSCGLTNGVSNCEREAAMVILCIIMMVPPGYSLVKMFIFTCRKITHPWPTKLAILWGGVGTLLEVAGLSLFFVGVVHNVKSTDLNVILMNAIFIFPVFFQFWEEIDSLKTEKKMEISISLYNKRKHQHLQNIVLAVIAFLLQIGGLSGIIYLIWLKTHSIETIVIVPISIGLLSIAWSPKIRKLQIDHDLAYVWGDSSQETFDRNGKTQRNHLARHFREDSINGDANDGFQNFNVKEKCQKSFKNEAKKIIVQTNTSRGKATLINSLIKLLTIPFFIFFFSYLFEVADVTKSYEGFLSIKLNSQLGSMFVLQIVSAFIGYHSAWIGCMITLQRMCFAIPLTLCTPLCIGIILLKKCDFFSIGPCTTLTDNNSGQWVAALSVLLWLGQFFATTYYAWRSQEFIMADEATLFWLPCYDATLLEQNILLNRKNEATNEFFVNYRSLVKKSTIYICTTMYHEADYEMEQLLYSIAGIDRARHNEGRKFEAHIWFDDGVRDKTLKTFAIQLISLLPHTVQAVPANVLKTDAPYGVELKWILPGGMPFYIHMKDNFKVKNKKRWSQVMYMSYVLDYREKENLDHSFILTTDADVKFQPEDVTALMDFMSRDPSVGAVCARTHPMGTGPMVWYQIFDYAIGHWLLKVAEHVMGSVLCSPGCFSVYRCTAVKDILPTYATSVDCALDFLTKDMGEDRWFCTLMVEKGWRLDYCASSCDVTYCPENFDEFYKQRRRWGPSTLANQALLVQRQSIIRASNDHINLIFIIYQVLMLISTVIGPGTVLLLVSSGLSAAYPNYVTLSAMFTANLFVLFGYIIICLYFSQDLQIKSAQLLTFLYAIIMCVTVVGLMIQVSDDISKQRQYGLEWFLRNTTGDFPISGPDFIPANKLPSNSVIVSKFVLQLTPPTLFLFFLIGLFTLTAILHGMEGMQLVHGLWYLISLPSGYIFLMVYSLANITDRSWGTRESKIAKQKAERAKLSWNHIIWFKFKELFFCCFKDERKKINDMTRFSNAPPIEPVATAAEIAAEEKKKEEKIKAKEERKRKRDEKRKEKLAKLEEQQLLLGDIDSHVDLDADYANSEIISVAESDWIAPQEREANFARRHNKIRRYQSQRRPKQLGATPSSAYPNVDDPTIYQNGFDQSGVYIGETFENFSEDNNEYFMTMNIEDWLDGPYAVYIENFKEAGYDDTTFLMGMKEQDLIDIDIDNRGHRKKIMAEINRLPPEEIDQDVPEDVYEWLVNLGLGEYWPQFEENSYAEPNALADLKLMDKKVLSSTFNVEKAGHLKKLITAIQQLKYPTSGQRKIRQAKLALENVTTYDMAEQNLEEYMFWDKLRKLCLLTEQAAFSHSTELHAKLFELRNSALIVFAVCNILWLVVMLAILNQGSKLAVFNSNFMSVAFLVIYALIMIVQFITLIVHRISTWMHYIARAPFRPGQKINQNWSFEDADLPPEPTSDELEEAREIIGLHMRSRSQHRTIKAKERADYLANGPSYSRAHLNEVAF</sequence>
<keyword evidence="3" id="KW-0808">Transferase</keyword>
<feature type="transmembrane region" description="Helical" evidence="8">
    <location>
        <begin position="445"/>
        <end position="463"/>
    </location>
</feature>
<feature type="transmembrane region" description="Helical" evidence="8">
    <location>
        <begin position="865"/>
        <end position="889"/>
    </location>
</feature>
<dbReference type="SUPFAM" id="SSF53448">
    <property type="entry name" value="Nucleotide-diphospho-sugar transferases"/>
    <property type="match status" value="1"/>
</dbReference>
<evidence type="ECO:0000256" key="8">
    <source>
        <dbReference type="SAM" id="Phobius"/>
    </source>
</evidence>
<evidence type="ECO:0000256" key="6">
    <source>
        <dbReference type="ARBA" id="ARBA00023136"/>
    </source>
</evidence>
<dbReference type="EC" id="2.4.1.16" evidence="2"/>
<proteinExistence type="predicted"/>
<evidence type="ECO:0000313" key="10">
    <source>
        <dbReference type="Proteomes" id="UP001652625"/>
    </source>
</evidence>
<feature type="transmembrane region" description="Helical" evidence="8">
    <location>
        <begin position="414"/>
        <end position="433"/>
    </location>
</feature>
<accession>A0ABM4BDM5</accession>
<feature type="region of interest" description="Disordered" evidence="7">
    <location>
        <begin position="1209"/>
        <end position="1232"/>
    </location>
</feature>
<evidence type="ECO:0000313" key="11">
    <source>
        <dbReference type="RefSeq" id="XP_065647052.1"/>
    </source>
</evidence>
<comment type="subcellular location">
    <subcellularLocation>
        <location evidence="1">Membrane</location>
        <topology evidence="1">Multi-pass membrane protein</topology>
    </subcellularLocation>
</comment>
<feature type="transmembrane region" description="Helical" evidence="8">
    <location>
        <begin position="377"/>
        <end position="394"/>
    </location>
</feature>
<evidence type="ECO:0000256" key="2">
    <source>
        <dbReference type="ARBA" id="ARBA00012543"/>
    </source>
</evidence>
<keyword evidence="4 8" id="KW-0812">Transmembrane</keyword>
<dbReference type="Pfam" id="PF03142">
    <property type="entry name" value="Chitin_synth_2"/>
    <property type="match status" value="1"/>
</dbReference>
<feature type="compositionally biased region" description="Basic and acidic residues" evidence="7">
    <location>
        <begin position="1131"/>
        <end position="1142"/>
    </location>
</feature>
<feature type="transmembrane region" description="Helical" evidence="8">
    <location>
        <begin position="270"/>
        <end position="288"/>
    </location>
</feature>
<feature type="transmembrane region" description="Helical" evidence="8">
    <location>
        <begin position="901"/>
        <end position="924"/>
    </location>
</feature>
<feature type="transmembrane region" description="Helical" evidence="8">
    <location>
        <begin position="194"/>
        <end position="212"/>
    </location>
</feature>
<feature type="transmembrane region" description="Helical" evidence="8">
    <location>
        <begin position="242"/>
        <end position="264"/>
    </location>
</feature>